<reference evidence="9 10" key="2">
    <citation type="submission" date="2016-08" db="EMBL/GenBank/DDBJ databases">
        <title>Pervasive Adenine N6-methylation of Active Genes in Fungi.</title>
        <authorList>
            <consortium name="DOE Joint Genome Institute"/>
            <person name="Mondo S.J."/>
            <person name="Dannebaum R.O."/>
            <person name="Kuo R.C."/>
            <person name="Labutti K."/>
            <person name="Haridas S."/>
            <person name="Kuo A."/>
            <person name="Salamov A."/>
            <person name="Ahrendt S.R."/>
            <person name="Lipzen A."/>
            <person name="Sullivan W."/>
            <person name="Andreopoulos W.B."/>
            <person name="Clum A."/>
            <person name="Lindquist E."/>
            <person name="Daum C."/>
            <person name="Ramamoorthy G.K."/>
            <person name="Gryganskyi A."/>
            <person name="Culley D."/>
            <person name="Magnuson J.K."/>
            <person name="James T.Y."/>
            <person name="O'Malley M.A."/>
            <person name="Stajich J.E."/>
            <person name="Spatafora J.W."/>
            <person name="Visel A."/>
            <person name="Grigoriev I.V."/>
        </authorList>
    </citation>
    <scope>NUCLEOTIDE SEQUENCE [LARGE SCALE GENOMIC DNA]</scope>
    <source>
        <strain evidence="9 10">S4</strain>
    </source>
</reference>
<dbReference type="OrthoDB" id="7961613at2759"/>
<dbReference type="PROSITE" id="PS00150">
    <property type="entry name" value="ACYLPHOSPHATASE_1"/>
    <property type="match status" value="1"/>
</dbReference>
<dbReference type="PROSITE" id="PS51160">
    <property type="entry name" value="ACYLPHOSPHATASE_3"/>
    <property type="match status" value="1"/>
</dbReference>
<evidence type="ECO:0000256" key="5">
    <source>
        <dbReference type="PROSITE-ProRule" id="PRU00520"/>
    </source>
</evidence>
<dbReference type="SUPFAM" id="SSF54975">
    <property type="entry name" value="Acylphosphatase/BLUF domain-like"/>
    <property type="match status" value="1"/>
</dbReference>
<name>A0A1Y1XEU1_9FUNG</name>
<dbReference type="AlphaFoldDB" id="A0A1Y1XEU1"/>
<proteinExistence type="inferred from homology"/>
<evidence type="ECO:0000256" key="3">
    <source>
        <dbReference type="ARBA" id="ARBA00022801"/>
    </source>
</evidence>
<dbReference type="InterPro" id="IPR017968">
    <property type="entry name" value="Acylphosphatase_CS"/>
</dbReference>
<dbReference type="InterPro" id="IPR001792">
    <property type="entry name" value="Acylphosphatase-like_dom"/>
</dbReference>
<evidence type="ECO:0000256" key="1">
    <source>
        <dbReference type="ARBA" id="ARBA00005614"/>
    </source>
</evidence>
<organism evidence="9 10">
    <name type="scientific">Anaeromyces robustus</name>
    <dbReference type="NCBI Taxonomy" id="1754192"/>
    <lineage>
        <taxon>Eukaryota</taxon>
        <taxon>Fungi</taxon>
        <taxon>Fungi incertae sedis</taxon>
        <taxon>Chytridiomycota</taxon>
        <taxon>Chytridiomycota incertae sedis</taxon>
        <taxon>Neocallimastigomycetes</taxon>
        <taxon>Neocallimastigales</taxon>
        <taxon>Neocallimastigaceae</taxon>
        <taxon>Anaeromyces</taxon>
    </lineage>
</organism>
<comment type="similarity">
    <text evidence="1 7">Belongs to the acylphosphatase family.</text>
</comment>
<dbReference type="InterPro" id="IPR020456">
    <property type="entry name" value="Acylphosphatase"/>
</dbReference>
<feature type="active site" evidence="5">
    <location>
        <position position="130"/>
    </location>
</feature>
<dbReference type="Proteomes" id="UP000193944">
    <property type="component" value="Unassembled WGS sequence"/>
</dbReference>
<accession>A0A1Y1XEU1</accession>
<dbReference type="STRING" id="1754192.A0A1Y1XEU1"/>
<protein>
    <recommendedName>
        <fullName evidence="2 5">Acylphosphatase</fullName>
        <ecNumber evidence="2 5">3.6.1.7</ecNumber>
    </recommendedName>
</protein>
<keyword evidence="3 5" id="KW-0378">Hydrolase</keyword>
<sequence>MSSIINLSKTTLTNKTLINCTFTKSFSMLSKNTLKTNEKKKTLKTTSLLSDKKKFSTSKVSNSKESVNNSLSKKSLLTKKSSKNMSTKSDKDEKIVSINFEVFGKVQGVFFRKYTKLEGKKLGLRGWCMNTTKGTVQGLATGKESQIEKFKTFLQTKGSPKSRIDHAEFSISDKEATETDFVVYRC</sequence>
<dbReference type="PRINTS" id="PR00112">
    <property type="entry name" value="ACYLPHPHTASE"/>
</dbReference>
<dbReference type="PROSITE" id="PS00151">
    <property type="entry name" value="ACYLPHOSPHATASE_2"/>
    <property type="match status" value="1"/>
</dbReference>
<feature type="domain" description="Acylphosphatase-like" evidence="8">
    <location>
        <begin position="97"/>
        <end position="185"/>
    </location>
</feature>
<dbReference type="Gene3D" id="3.30.70.100">
    <property type="match status" value="1"/>
</dbReference>
<feature type="active site" evidence="5">
    <location>
        <position position="112"/>
    </location>
</feature>
<dbReference type="EMBL" id="MCFG01000056">
    <property type="protein sequence ID" value="ORX84227.1"/>
    <property type="molecule type" value="Genomic_DNA"/>
</dbReference>
<comment type="caution">
    <text evidence="9">The sequence shown here is derived from an EMBL/GenBank/DDBJ whole genome shotgun (WGS) entry which is preliminary data.</text>
</comment>
<dbReference type="InterPro" id="IPR036046">
    <property type="entry name" value="Acylphosphatase-like_dom_sf"/>
</dbReference>
<dbReference type="GO" id="GO:0003998">
    <property type="term" value="F:acylphosphatase activity"/>
    <property type="evidence" value="ECO:0007669"/>
    <property type="project" value="UniProtKB-EC"/>
</dbReference>
<dbReference type="EC" id="3.6.1.7" evidence="2 5"/>
<evidence type="ECO:0000256" key="7">
    <source>
        <dbReference type="RuleBase" id="RU004168"/>
    </source>
</evidence>
<dbReference type="PANTHER" id="PTHR10029:SF3">
    <property type="entry name" value="ACYLPHOSPHATASE-RELATED"/>
    <property type="match status" value="1"/>
</dbReference>
<evidence type="ECO:0000256" key="6">
    <source>
        <dbReference type="RuleBase" id="RU000553"/>
    </source>
</evidence>
<gene>
    <name evidence="9" type="ORF">BCR32DRAFT_266442</name>
</gene>
<evidence type="ECO:0000256" key="2">
    <source>
        <dbReference type="ARBA" id="ARBA00012150"/>
    </source>
</evidence>
<evidence type="ECO:0000259" key="8">
    <source>
        <dbReference type="PROSITE" id="PS51160"/>
    </source>
</evidence>
<evidence type="ECO:0000313" key="9">
    <source>
        <dbReference type="EMBL" id="ORX84227.1"/>
    </source>
</evidence>
<evidence type="ECO:0000256" key="4">
    <source>
        <dbReference type="ARBA" id="ARBA00047645"/>
    </source>
</evidence>
<dbReference type="Pfam" id="PF00708">
    <property type="entry name" value="Acylphosphatase"/>
    <property type="match status" value="1"/>
</dbReference>
<dbReference type="PANTHER" id="PTHR10029">
    <property type="entry name" value="ACYLPHOSPHATASE"/>
    <property type="match status" value="1"/>
</dbReference>
<dbReference type="FunFam" id="3.30.70.100:FF:000011">
    <property type="entry name" value="Acylphosphatase"/>
    <property type="match status" value="1"/>
</dbReference>
<keyword evidence="10" id="KW-1185">Reference proteome</keyword>
<reference evidence="9 10" key="1">
    <citation type="submission" date="2016-08" db="EMBL/GenBank/DDBJ databases">
        <title>A Parts List for Fungal Cellulosomes Revealed by Comparative Genomics.</title>
        <authorList>
            <consortium name="DOE Joint Genome Institute"/>
            <person name="Haitjema C.H."/>
            <person name="Gilmore S.P."/>
            <person name="Henske J.K."/>
            <person name="Solomon K.V."/>
            <person name="De Groot R."/>
            <person name="Kuo A."/>
            <person name="Mondo S.J."/>
            <person name="Salamov A.A."/>
            <person name="Labutti K."/>
            <person name="Zhao Z."/>
            <person name="Chiniquy J."/>
            <person name="Barry K."/>
            <person name="Brewer H.M."/>
            <person name="Purvine S.O."/>
            <person name="Wright A.T."/>
            <person name="Boxma B."/>
            <person name="Van Alen T."/>
            <person name="Hackstein J.H."/>
            <person name="Baker S.E."/>
            <person name="Grigoriev I.V."/>
            <person name="O'Malley M.A."/>
        </authorList>
    </citation>
    <scope>NUCLEOTIDE SEQUENCE [LARGE SCALE GENOMIC DNA]</scope>
    <source>
        <strain evidence="9 10">S4</strain>
    </source>
</reference>
<evidence type="ECO:0000313" key="10">
    <source>
        <dbReference type="Proteomes" id="UP000193944"/>
    </source>
</evidence>
<comment type="catalytic activity">
    <reaction evidence="4 5 6">
        <text>an acyl phosphate + H2O = a carboxylate + phosphate + H(+)</text>
        <dbReference type="Rhea" id="RHEA:14965"/>
        <dbReference type="ChEBI" id="CHEBI:15377"/>
        <dbReference type="ChEBI" id="CHEBI:15378"/>
        <dbReference type="ChEBI" id="CHEBI:29067"/>
        <dbReference type="ChEBI" id="CHEBI:43474"/>
        <dbReference type="ChEBI" id="CHEBI:59918"/>
        <dbReference type="EC" id="3.6.1.7"/>
    </reaction>
</comment>